<dbReference type="CDD" id="cd00442">
    <property type="entry name" value="Lyz-like"/>
    <property type="match status" value="1"/>
</dbReference>
<dbReference type="EMBL" id="PIPN01000005">
    <property type="protein sequence ID" value="RUO29039.1"/>
    <property type="molecule type" value="Genomic_DNA"/>
</dbReference>
<evidence type="ECO:0000313" key="3">
    <source>
        <dbReference type="EMBL" id="RUO29039.1"/>
    </source>
</evidence>
<dbReference type="SUPFAM" id="SSF53955">
    <property type="entry name" value="Lysozyme-like"/>
    <property type="match status" value="1"/>
</dbReference>
<sequence>MAKKRKKITIAVLAVVSTLFLGACSTAPPKDPENICNIFEERRDWWRASKAMRDEWGVPVHVPMAMMYQESSFRSRALPPRKYVLGFIPWGRVSDAYGYAQAKTMTWDDYIRETGNRRGRRDDFADAIDFMGWFISKSQQINGVSKWDAYAQYLNYHEGWGGYQRRTYLQKQWLVATSRRVDQRSLNYAGQLRGCEERLNRGWLRRLLFG</sequence>
<dbReference type="Gene3D" id="1.10.530.10">
    <property type="match status" value="1"/>
</dbReference>
<dbReference type="InterPro" id="IPR045795">
    <property type="entry name" value="SLT_4"/>
</dbReference>
<evidence type="ECO:0000256" key="1">
    <source>
        <dbReference type="SAM" id="SignalP"/>
    </source>
</evidence>
<evidence type="ECO:0000259" key="2">
    <source>
        <dbReference type="Pfam" id="PF19489"/>
    </source>
</evidence>
<dbReference type="InterPro" id="IPR023346">
    <property type="entry name" value="Lysozyme-like_dom_sf"/>
</dbReference>
<feature type="chain" id="PRO_5045305510" description="Transglycosylase SLT domain-containing protein" evidence="1">
    <location>
        <begin position="24"/>
        <end position="210"/>
    </location>
</feature>
<keyword evidence="4" id="KW-1185">Reference proteome</keyword>
<dbReference type="PROSITE" id="PS51257">
    <property type="entry name" value="PROKAR_LIPOPROTEIN"/>
    <property type="match status" value="1"/>
</dbReference>
<gene>
    <name evidence="3" type="ORF">CWE12_11180</name>
</gene>
<reference evidence="3 4" key="1">
    <citation type="journal article" date="2018" name="Front. Microbiol.">
        <title>Genome-Based Analysis Reveals the Taxonomy and Diversity of the Family Idiomarinaceae.</title>
        <authorList>
            <person name="Liu Y."/>
            <person name="Lai Q."/>
            <person name="Shao Z."/>
        </authorList>
    </citation>
    <scope>NUCLEOTIDE SEQUENCE [LARGE SCALE GENOMIC DNA]</scope>
    <source>
        <strain evidence="3 4">GBSy1</strain>
    </source>
</reference>
<name>A0ABY0BXG4_9GAMM</name>
<dbReference type="Proteomes" id="UP000287410">
    <property type="component" value="Unassembled WGS sequence"/>
</dbReference>
<dbReference type="Pfam" id="PF19489">
    <property type="entry name" value="SLT_4"/>
    <property type="match status" value="1"/>
</dbReference>
<organism evidence="3 4">
    <name type="scientific">Aliidiomarina sedimenti</name>
    <dbReference type="NCBI Taxonomy" id="1933879"/>
    <lineage>
        <taxon>Bacteria</taxon>
        <taxon>Pseudomonadati</taxon>
        <taxon>Pseudomonadota</taxon>
        <taxon>Gammaproteobacteria</taxon>
        <taxon>Alteromonadales</taxon>
        <taxon>Idiomarinaceae</taxon>
        <taxon>Aliidiomarina</taxon>
    </lineage>
</organism>
<feature type="signal peptide" evidence="1">
    <location>
        <begin position="1"/>
        <end position="23"/>
    </location>
</feature>
<evidence type="ECO:0000313" key="4">
    <source>
        <dbReference type="Proteomes" id="UP000287410"/>
    </source>
</evidence>
<feature type="domain" description="Transglycosylase SLT" evidence="2">
    <location>
        <begin position="13"/>
        <end position="195"/>
    </location>
</feature>
<accession>A0ABY0BXG4</accession>
<proteinExistence type="predicted"/>
<keyword evidence="1" id="KW-0732">Signal</keyword>
<protein>
    <recommendedName>
        <fullName evidence="2">Transglycosylase SLT domain-containing protein</fullName>
    </recommendedName>
</protein>
<comment type="caution">
    <text evidence="3">The sequence shown here is derived from an EMBL/GenBank/DDBJ whole genome shotgun (WGS) entry which is preliminary data.</text>
</comment>